<keyword evidence="2" id="KW-0479">Metal-binding</keyword>
<keyword evidence="6" id="KW-1185">Reference proteome</keyword>
<dbReference type="InterPro" id="IPR006680">
    <property type="entry name" value="Amidohydro-rel"/>
</dbReference>
<dbReference type="InterPro" id="IPR050138">
    <property type="entry name" value="DHOase/Allantoinase_Hydrolase"/>
</dbReference>
<evidence type="ECO:0000313" key="5">
    <source>
        <dbReference type="EMBL" id="GGM78713.1"/>
    </source>
</evidence>
<dbReference type="PROSITE" id="PS00482">
    <property type="entry name" value="DIHYDROOROTASE_1"/>
    <property type="match status" value="1"/>
</dbReference>
<feature type="domain" description="Amidohydrolase-related" evidence="4">
    <location>
        <begin position="47"/>
        <end position="392"/>
    </location>
</feature>
<name>A0AA37BTK6_9ARCH</name>
<dbReference type="SUPFAM" id="SSF51556">
    <property type="entry name" value="Metallo-dependent hydrolases"/>
    <property type="match status" value="1"/>
</dbReference>
<accession>A0AA37BTK6</accession>
<gene>
    <name evidence="5" type="ORF">GCM10007108_16120</name>
</gene>
<sequence>MQETVYSGIFYYLGEFRELEVLVRDGRIERVGMDIRGFPVKRLPGAVLPAGTDIHVHFRDPGETEKEDFETGSLSAIYGGTTTVFDMPNNAVPVDNYEVFREKLARVRGRSYADFGLYTMFTGSNEEVISRETSGIKVFMGGSTNSVVVPEIDERKARALDSFNVPVAFHAEDQGCLAAHQVEARDTREYNRSRPLECEVAAGKAVDSLKIRKRVVAHMTYPYLSAESSVVREVTPHHLLLHDSMGLGPLGKVNPPLRDKPTVEANLEAYLRGYYTVLSSDHAPHTQEDKEEFEYARAGIVGVETRIPLMLALVKKKVLDMKVLIETACSNPAEVMGIRKGRIDVGYYADFMCVDLNSMRRVNEERLHSKNPWTPFNGFDAVFPETVIMRGQTVLDRYEAIEEPLGEFVRDLK</sequence>
<dbReference type="Proteomes" id="UP000632195">
    <property type="component" value="Unassembled WGS sequence"/>
</dbReference>
<protein>
    <submittedName>
        <fullName evidence="5">Dihydroorotase</fullName>
    </submittedName>
</protein>
<dbReference type="Pfam" id="PF01979">
    <property type="entry name" value="Amidohydro_1"/>
    <property type="match status" value="1"/>
</dbReference>
<evidence type="ECO:0000256" key="3">
    <source>
        <dbReference type="ARBA" id="ARBA00022801"/>
    </source>
</evidence>
<proteinExistence type="predicted"/>
<reference evidence="5" key="2">
    <citation type="submission" date="2022-09" db="EMBL/GenBank/DDBJ databases">
        <authorList>
            <person name="Sun Q."/>
            <person name="Ohkuma M."/>
        </authorList>
    </citation>
    <scope>NUCLEOTIDE SEQUENCE</scope>
    <source>
        <strain evidence="5">JCM 13583</strain>
    </source>
</reference>
<dbReference type="SUPFAM" id="SSF51338">
    <property type="entry name" value="Composite domain of metallo-dependent hydrolases"/>
    <property type="match status" value="1"/>
</dbReference>
<dbReference type="PANTHER" id="PTHR43668">
    <property type="entry name" value="ALLANTOINASE"/>
    <property type="match status" value="1"/>
</dbReference>
<dbReference type="RefSeq" id="WP_229657578.1">
    <property type="nucleotide sequence ID" value="NZ_BMNY01000003.1"/>
</dbReference>
<dbReference type="GO" id="GO:0006145">
    <property type="term" value="P:purine nucleobase catabolic process"/>
    <property type="evidence" value="ECO:0007669"/>
    <property type="project" value="TreeGrafter"/>
</dbReference>
<organism evidence="5 6">
    <name type="scientific">Thermogymnomonas acidicola</name>
    <dbReference type="NCBI Taxonomy" id="399579"/>
    <lineage>
        <taxon>Archaea</taxon>
        <taxon>Methanobacteriati</taxon>
        <taxon>Thermoplasmatota</taxon>
        <taxon>Thermoplasmata</taxon>
        <taxon>Thermoplasmatales</taxon>
        <taxon>Thermogymnomonas</taxon>
    </lineage>
</organism>
<dbReference type="InterPro" id="IPR011059">
    <property type="entry name" value="Metal-dep_hydrolase_composite"/>
</dbReference>
<dbReference type="InterPro" id="IPR002195">
    <property type="entry name" value="Dihydroorotase_CS"/>
</dbReference>
<comment type="caution">
    <text evidence="5">The sequence shown here is derived from an EMBL/GenBank/DDBJ whole genome shotgun (WGS) entry which is preliminary data.</text>
</comment>
<dbReference type="InterPro" id="IPR032466">
    <property type="entry name" value="Metal_Hydrolase"/>
</dbReference>
<evidence type="ECO:0000256" key="1">
    <source>
        <dbReference type="ARBA" id="ARBA00001947"/>
    </source>
</evidence>
<dbReference type="Gene3D" id="3.20.20.140">
    <property type="entry name" value="Metal-dependent hydrolases"/>
    <property type="match status" value="1"/>
</dbReference>
<reference evidence="5" key="1">
    <citation type="journal article" date="2014" name="Int. J. Syst. Evol. Microbiol.">
        <title>Complete genome sequence of Corynebacterium casei LMG S-19264T (=DSM 44701T), isolated from a smear-ripened cheese.</title>
        <authorList>
            <consortium name="US DOE Joint Genome Institute (JGI-PGF)"/>
            <person name="Walter F."/>
            <person name="Albersmeier A."/>
            <person name="Kalinowski J."/>
            <person name="Ruckert C."/>
        </authorList>
    </citation>
    <scope>NUCLEOTIDE SEQUENCE</scope>
    <source>
        <strain evidence="5">JCM 13583</strain>
    </source>
</reference>
<evidence type="ECO:0000259" key="4">
    <source>
        <dbReference type="Pfam" id="PF01979"/>
    </source>
</evidence>
<dbReference type="GO" id="GO:0046872">
    <property type="term" value="F:metal ion binding"/>
    <property type="evidence" value="ECO:0007669"/>
    <property type="project" value="UniProtKB-KW"/>
</dbReference>
<dbReference type="AlphaFoldDB" id="A0AA37BTK6"/>
<keyword evidence="3" id="KW-0378">Hydrolase</keyword>
<dbReference type="PANTHER" id="PTHR43668:SF2">
    <property type="entry name" value="ALLANTOINASE"/>
    <property type="match status" value="1"/>
</dbReference>
<evidence type="ECO:0000313" key="6">
    <source>
        <dbReference type="Proteomes" id="UP000632195"/>
    </source>
</evidence>
<dbReference type="EMBL" id="BMNY01000003">
    <property type="protein sequence ID" value="GGM78713.1"/>
    <property type="molecule type" value="Genomic_DNA"/>
</dbReference>
<dbReference type="PROSITE" id="PS00483">
    <property type="entry name" value="DIHYDROOROTASE_2"/>
    <property type="match status" value="1"/>
</dbReference>
<dbReference type="NCBIfam" id="NF002284">
    <property type="entry name" value="PRK01211.1"/>
    <property type="match status" value="1"/>
</dbReference>
<evidence type="ECO:0000256" key="2">
    <source>
        <dbReference type="ARBA" id="ARBA00022723"/>
    </source>
</evidence>
<dbReference type="GO" id="GO:0004038">
    <property type="term" value="F:allantoinase activity"/>
    <property type="evidence" value="ECO:0007669"/>
    <property type="project" value="TreeGrafter"/>
</dbReference>
<comment type="cofactor">
    <cofactor evidence="1">
        <name>Zn(2+)</name>
        <dbReference type="ChEBI" id="CHEBI:29105"/>
    </cofactor>
</comment>
<dbReference type="GO" id="GO:0005737">
    <property type="term" value="C:cytoplasm"/>
    <property type="evidence" value="ECO:0007669"/>
    <property type="project" value="TreeGrafter"/>
</dbReference>